<comment type="caution">
    <text evidence="1">The sequence shown here is derived from an EMBL/GenBank/DDBJ whole genome shotgun (WGS) entry which is preliminary data.</text>
</comment>
<reference evidence="1 2" key="1">
    <citation type="submission" date="2018-07" db="EMBL/GenBank/DDBJ databases">
        <title>Dyella monticola sp. nov. and Dyella psychrodurans sp. nov. isolated from monsoon evergreen broad-leaved forest soil of Dinghu Mountain, China.</title>
        <authorList>
            <person name="Gao Z."/>
            <person name="Qiu L."/>
        </authorList>
    </citation>
    <scope>NUCLEOTIDE SEQUENCE [LARGE SCALE GENOMIC DNA]</scope>
    <source>
        <strain evidence="1 2">4G-K06</strain>
    </source>
</reference>
<dbReference type="Proteomes" id="UP000254258">
    <property type="component" value="Unassembled WGS sequence"/>
</dbReference>
<dbReference type="EMBL" id="QRBE01000007">
    <property type="protein sequence ID" value="RDS80728.1"/>
    <property type="molecule type" value="Genomic_DNA"/>
</dbReference>
<proteinExistence type="predicted"/>
<protein>
    <submittedName>
        <fullName evidence="1">Uncharacterized protein</fullName>
    </submittedName>
</protein>
<dbReference type="GO" id="GO:0005975">
    <property type="term" value="P:carbohydrate metabolic process"/>
    <property type="evidence" value="ECO:0007669"/>
    <property type="project" value="InterPro"/>
</dbReference>
<dbReference type="InterPro" id="IPR008928">
    <property type="entry name" value="6-hairpin_glycosidase_sf"/>
</dbReference>
<evidence type="ECO:0000313" key="2">
    <source>
        <dbReference type="Proteomes" id="UP000254258"/>
    </source>
</evidence>
<gene>
    <name evidence="1" type="ORF">DWU98_12265</name>
</gene>
<dbReference type="SUPFAM" id="SSF48208">
    <property type="entry name" value="Six-hairpin glycosidases"/>
    <property type="match status" value="1"/>
</dbReference>
<accession>A0A370WX52</accession>
<keyword evidence="2" id="KW-1185">Reference proteome</keyword>
<organism evidence="1 2">
    <name type="scientific">Dyella monticola</name>
    <dbReference type="NCBI Taxonomy" id="1927958"/>
    <lineage>
        <taxon>Bacteria</taxon>
        <taxon>Pseudomonadati</taxon>
        <taxon>Pseudomonadota</taxon>
        <taxon>Gammaproteobacteria</taxon>
        <taxon>Lysobacterales</taxon>
        <taxon>Rhodanobacteraceae</taxon>
        <taxon>Dyella</taxon>
    </lineage>
</organism>
<evidence type="ECO:0000313" key="1">
    <source>
        <dbReference type="EMBL" id="RDS80728.1"/>
    </source>
</evidence>
<dbReference type="OrthoDB" id="4494749at2"/>
<name>A0A370WX52_9GAMM</name>
<dbReference type="AlphaFoldDB" id="A0A370WX52"/>
<sequence length="711" mass="77192">MRMNMMARVDGRATHISRFRSAVSTLVLVAGMLALPAPWSAQAKDQGAPAPLQFRITEGQIENAFYQDGRIAAHLLLSSGNKPRVLVAFPAGNSGTGIWFAPTTAPVHWTLERVMGLQRTVDGHVWNGIVAQASVTTNALVLKDAVLGSIRVLRDYQLGSGYKAQVAATPQIVATPQITERSINWQRQRIDGAPGYAITLSTDNGRFQREDGHIVLRPDHPGEALHVRIEASTGETPLTPFTHLLNSKAQPDMRSRNALQFLSYREKFLAGSWRFDTYFGRDTLMSVRLLMPVLQPAAVDAGIASVLARLSPDGQVAHEEDIGEYAVLEHLKEQGKPSAAPIYSYVMIDSDYMLAPVAAAWLLDDPRGRQGAHAFLASKADGERRGDALVRNLLFVAGHSEAFAHQPVYTNLISLKPGSQVGQWRDSNEGIGRGRYPYDVNAIWMPAALRAIGQFLDAGLLNDYTTPAQRERLRAAAASADDWDKHAGALFAVRLSNQQAAQQVRDYAKQIGVADATALAALDDAALQFPAISLDAQGKPVPVLNSDVGFNLLFGRPDAAELDRNIGSLMRPFPAGLMTDVGMVVANPAYASHDVWSRFGNNAYHGTVVWAWQQAVMAAGLKRQLARSDLPPATRAHLVAAQTGLWRAICAANAVRTSELWSWSYSDGHYHIEPFGAEGAHEDESNAAQLWSTVFLALPPPASMAGETGCR</sequence>